<dbReference type="Proteomes" id="UP000703269">
    <property type="component" value="Unassembled WGS sequence"/>
</dbReference>
<name>A0A9P3LIQ0_9APHY</name>
<protein>
    <submittedName>
        <fullName evidence="2">Uncharacterized protein</fullName>
    </submittedName>
</protein>
<evidence type="ECO:0000256" key="1">
    <source>
        <dbReference type="SAM" id="MobiDB-lite"/>
    </source>
</evidence>
<feature type="region of interest" description="Disordered" evidence="1">
    <location>
        <begin position="185"/>
        <end position="228"/>
    </location>
</feature>
<comment type="caution">
    <text evidence="2">The sequence shown here is derived from an EMBL/GenBank/DDBJ whole genome shotgun (WGS) entry which is preliminary data.</text>
</comment>
<feature type="region of interest" description="Disordered" evidence="1">
    <location>
        <begin position="32"/>
        <end position="139"/>
    </location>
</feature>
<organism evidence="2 3">
    <name type="scientific">Phanerochaete sordida</name>
    <dbReference type="NCBI Taxonomy" id="48140"/>
    <lineage>
        <taxon>Eukaryota</taxon>
        <taxon>Fungi</taxon>
        <taxon>Dikarya</taxon>
        <taxon>Basidiomycota</taxon>
        <taxon>Agaricomycotina</taxon>
        <taxon>Agaricomycetes</taxon>
        <taxon>Polyporales</taxon>
        <taxon>Phanerochaetaceae</taxon>
        <taxon>Phanerochaete</taxon>
    </lineage>
</organism>
<proteinExistence type="predicted"/>
<evidence type="ECO:0000313" key="2">
    <source>
        <dbReference type="EMBL" id="GJE96403.1"/>
    </source>
</evidence>
<dbReference type="AlphaFoldDB" id="A0A9P3LIQ0"/>
<reference evidence="2 3" key="1">
    <citation type="submission" date="2021-08" db="EMBL/GenBank/DDBJ databases">
        <title>Draft Genome Sequence of Phanerochaete sordida strain YK-624.</title>
        <authorList>
            <person name="Mori T."/>
            <person name="Dohra H."/>
            <person name="Suzuki T."/>
            <person name="Kawagishi H."/>
            <person name="Hirai H."/>
        </authorList>
    </citation>
    <scope>NUCLEOTIDE SEQUENCE [LARGE SCALE GENOMIC DNA]</scope>
    <source>
        <strain evidence="2 3">YK-624</strain>
    </source>
</reference>
<feature type="compositionally biased region" description="Basic residues" evidence="1">
    <location>
        <begin position="75"/>
        <end position="89"/>
    </location>
</feature>
<evidence type="ECO:0000313" key="3">
    <source>
        <dbReference type="Proteomes" id="UP000703269"/>
    </source>
</evidence>
<accession>A0A9P3LIQ0</accession>
<dbReference type="EMBL" id="BPQB01000059">
    <property type="protein sequence ID" value="GJE96403.1"/>
    <property type="molecule type" value="Genomic_DNA"/>
</dbReference>
<sequence length="362" mass="38041">MREQQSRAPARGSKRLFLHVRNRQSLKFSLWLPPSPNDDLLRTGGPGRAAGTAVAVARSPTAGPPVEPVADTGRGYRRRRCSTRRRRRGSQTARPARPNKPDALFGALNKRARGPATRRDASQGYKYPGPFAVKPQTSVLPHPTTISPPREQPVHGDASPFATAALAGVSQAVEQPFRGSRAALYGGLRRRPQRASSPPDGSAVEHTAPEGLSLEPTATADAGAPRVRPTLNSFEGGLWLVLAPERGLGRARDGAPTSVVEHRPALLCAGCSLRGSPRRVLGAGGAVWRACGDSWVDGRALCAPDGAAVVRPGPGLDGERTGGGVVRPGAPDAAPLRAVGPGLSQALLFFSYLPLVLTCLQT</sequence>
<keyword evidence="3" id="KW-1185">Reference proteome</keyword>
<feature type="compositionally biased region" description="Low complexity" evidence="1">
    <location>
        <begin position="49"/>
        <end position="58"/>
    </location>
</feature>
<gene>
    <name evidence="2" type="ORF">PsYK624_126000</name>
</gene>